<feature type="transmembrane region" description="Helical" evidence="6">
    <location>
        <begin position="79"/>
        <end position="112"/>
    </location>
</feature>
<evidence type="ECO:0000256" key="6">
    <source>
        <dbReference type="SAM" id="Phobius"/>
    </source>
</evidence>
<organism evidence="7 8">
    <name type="scientific">Actinorugispora endophytica</name>
    <dbReference type="NCBI Taxonomy" id="1605990"/>
    <lineage>
        <taxon>Bacteria</taxon>
        <taxon>Bacillati</taxon>
        <taxon>Actinomycetota</taxon>
        <taxon>Actinomycetes</taxon>
        <taxon>Streptosporangiales</taxon>
        <taxon>Nocardiopsidaceae</taxon>
        <taxon>Actinorugispora</taxon>
    </lineage>
</organism>
<feature type="transmembrane region" description="Helical" evidence="6">
    <location>
        <begin position="124"/>
        <end position="142"/>
    </location>
</feature>
<dbReference type="InterPro" id="IPR010343">
    <property type="entry name" value="ArAE_1"/>
</dbReference>
<dbReference type="OrthoDB" id="4458428at2"/>
<evidence type="ECO:0000256" key="3">
    <source>
        <dbReference type="ARBA" id="ARBA00022692"/>
    </source>
</evidence>
<dbReference type="RefSeq" id="WP_133741994.1">
    <property type="nucleotide sequence ID" value="NZ_SNYN01000010.1"/>
</dbReference>
<dbReference type="Proteomes" id="UP000295281">
    <property type="component" value="Unassembled WGS sequence"/>
</dbReference>
<feature type="transmembrane region" description="Helical" evidence="6">
    <location>
        <begin position="54"/>
        <end position="72"/>
    </location>
</feature>
<accession>A0A4R6UZW1</accession>
<dbReference type="EMBL" id="SNYN01000010">
    <property type="protein sequence ID" value="TDQ51573.1"/>
    <property type="molecule type" value="Genomic_DNA"/>
</dbReference>
<keyword evidence="3 6" id="KW-0812">Transmembrane</keyword>
<feature type="transmembrane region" description="Helical" evidence="6">
    <location>
        <begin position="29"/>
        <end position="48"/>
    </location>
</feature>
<evidence type="ECO:0000256" key="5">
    <source>
        <dbReference type="ARBA" id="ARBA00023136"/>
    </source>
</evidence>
<evidence type="ECO:0000313" key="8">
    <source>
        <dbReference type="Proteomes" id="UP000295281"/>
    </source>
</evidence>
<protein>
    <submittedName>
        <fullName evidence="7">Aromatic acid exporter family member 1</fullName>
    </submittedName>
</protein>
<comment type="caution">
    <text evidence="7">The sequence shown here is derived from an EMBL/GenBank/DDBJ whole genome shotgun (WGS) entry which is preliminary data.</text>
</comment>
<name>A0A4R6UZW1_9ACTN</name>
<evidence type="ECO:0000313" key="7">
    <source>
        <dbReference type="EMBL" id="TDQ51573.1"/>
    </source>
</evidence>
<keyword evidence="8" id="KW-1185">Reference proteome</keyword>
<dbReference type="GO" id="GO:0005886">
    <property type="term" value="C:plasma membrane"/>
    <property type="evidence" value="ECO:0007669"/>
    <property type="project" value="UniProtKB-SubCell"/>
</dbReference>
<reference evidence="7 8" key="1">
    <citation type="submission" date="2019-03" db="EMBL/GenBank/DDBJ databases">
        <title>Genomic Encyclopedia of Type Strains, Phase IV (KMG-IV): sequencing the most valuable type-strain genomes for metagenomic binning, comparative biology and taxonomic classification.</title>
        <authorList>
            <person name="Goeker M."/>
        </authorList>
    </citation>
    <scope>NUCLEOTIDE SEQUENCE [LARGE SCALE GENOMIC DNA]</scope>
    <source>
        <strain evidence="7 8">DSM 46770</strain>
    </source>
</reference>
<feature type="transmembrane region" description="Helical" evidence="6">
    <location>
        <begin position="149"/>
        <end position="167"/>
    </location>
</feature>
<proteinExistence type="predicted"/>
<comment type="subcellular location">
    <subcellularLocation>
        <location evidence="1">Cell membrane</location>
        <topology evidence="1">Multi-pass membrane protein</topology>
    </subcellularLocation>
</comment>
<evidence type="ECO:0000256" key="2">
    <source>
        <dbReference type="ARBA" id="ARBA00022475"/>
    </source>
</evidence>
<keyword evidence="4 6" id="KW-1133">Transmembrane helix</keyword>
<evidence type="ECO:0000256" key="1">
    <source>
        <dbReference type="ARBA" id="ARBA00004651"/>
    </source>
</evidence>
<evidence type="ECO:0000256" key="4">
    <source>
        <dbReference type="ARBA" id="ARBA00022989"/>
    </source>
</evidence>
<dbReference type="AlphaFoldDB" id="A0A4R6UZW1"/>
<dbReference type="Pfam" id="PF06081">
    <property type="entry name" value="ArAE_1"/>
    <property type="match status" value="1"/>
</dbReference>
<gene>
    <name evidence="7" type="ORF">EV190_11061</name>
</gene>
<keyword evidence="5 6" id="KW-0472">Membrane</keyword>
<keyword evidence="2" id="KW-1003">Cell membrane</keyword>
<sequence>MRVRGFRRPGRDGLMSPEDRSRRVERIDVVVKTVVAAVAAWWLALLLPGGTTPYFAPMGALVTVYPTAARSVREGLRYAAGFLLGAAIAVPAGVVLGVNALSIALTLLVALVVGHWQRLGDQGFQVAVTALFVLLFGGDHAWDYTLPRLAHLGIGITVGLMVNVVVLPPLYVRPADQNLTWFGSSIAAVLDELALITADPERGWSRWKELDDELGRSGRDARSAFDRAYESVRWNLRALSPKRPPLPESADINTLEQVAALTRGIGYLLRETLDSEERTEFDAGFTERFTEVMERIGAAVRRFGEASPSGGRIDTGEAWAGQRALDRYVAGRHRAAEVDDTQHQLAWRTHRVLRELPR</sequence>